<reference evidence="1 2" key="1">
    <citation type="submission" date="2018-10" db="EMBL/GenBank/DDBJ databases">
        <title>Draft genome of Mycobacterium hodleri strain B.</title>
        <authorList>
            <person name="Amande T.J."/>
            <person name="Mcgenity T.J."/>
        </authorList>
    </citation>
    <scope>NUCLEOTIDE SEQUENCE [LARGE SCALE GENOMIC DNA]</scope>
    <source>
        <strain evidence="1 2">B</strain>
    </source>
</reference>
<dbReference type="AlphaFoldDB" id="A0A544VSA9"/>
<comment type="caution">
    <text evidence="1">The sequence shown here is derived from an EMBL/GenBank/DDBJ whole genome shotgun (WGS) entry which is preliminary data.</text>
</comment>
<name>A0A544VSA9_9MYCO</name>
<keyword evidence="2" id="KW-1185">Reference proteome</keyword>
<dbReference type="Proteomes" id="UP000315759">
    <property type="component" value="Unassembled WGS sequence"/>
</dbReference>
<accession>A0A544VSA9</accession>
<sequence>MTIEIHWFGVASVESLSWHDKRLLKYFNVRPHRGLMSEFDVQTQHQIVPYSLTPTDGLHRLLSRTVDGGSELNRLPYFIENQLGSHPLRIVSITGELFPGGVLVTKVKGRLDYPESGGWFEGLYSELRKLRTPRSATSVDSIMRRFIGVARGGPEFPTENISYRDYFLFQITSEAMYGTPPSEAFHRNLVALLTDAARPQDLGGSVIDFVIDENRTLNEKAESEVLLINRQGGVYFLPSEPYSSPNRHRFKKASELATIALFANQFLGDHVGFRNRQPVMANFIKDQIRRFIELPELVFASSFANHHTWERLSESLKLQLRLDDWESQVRNRESHISDTIDDVPERWWEIRDFETRLENDAKSLKFPDPAN</sequence>
<evidence type="ECO:0000313" key="2">
    <source>
        <dbReference type="Proteomes" id="UP000315759"/>
    </source>
</evidence>
<dbReference type="EMBL" id="VIFX01000057">
    <property type="protein sequence ID" value="TQR82860.1"/>
    <property type="molecule type" value="Genomic_DNA"/>
</dbReference>
<proteinExistence type="predicted"/>
<evidence type="ECO:0000313" key="1">
    <source>
        <dbReference type="EMBL" id="TQR82860.1"/>
    </source>
</evidence>
<dbReference type="RefSeq" id="WP_142555567.1">
    <property type="nucleotide sequence ID" value="NZ_VIFX01000057.1"/>
</dbReference>
<protein>
    <submittedName>
        <fullName evidence="1">Uncharacterized protein</fullName>
    </submittedName>
</protein>
<gene>
    <name evidence="1" type="ORF">D8S82_29915</name>
</gene>
<organism evidence="1 2">
    <name type="scientific">Mycolicibacterium hodleri</name>
    <dbReference type="NCBI Taxonomy" id="49897"/>
    <lineage>
        <taxon>Bacteria</taxon>
        <taxon>Bacillati</taxon>
        <taxon>Actinomycetota</taxon>
        <taxon>Actinomycetes</taxon>
        <taxon>Mycobacteriales</taxon>
        <taxon>Mycobacteriaceae</taxon>
        <taxon>Mycolicibacterium</taxon>
    </lineage>
</organism>